<reference evidence="2 3" key="1">
    <citation type="submission" date="2023-02" db="EMBL/GenBank/DDBJ databases">
        <title>Host association and intracellularity evolved multiple times independently in the Rickettsiales.</title>
        <authorList>
            <person name="Castelli M."/>
            <person name="Nardi T."/>
            <person name="Gammuto L."/>
            <person name="Bellinzona G."/>
            <person name="Sabaneyeva E."/>
            <person name="Potekhin A."/>
            <person name="Serra V."/>
            <person name="Petroni G."/>
            <person name="Sassera D."/>
        </authorList>
    </citation>
    <scope>NUCLEOTIDE SEQUENCE [LARGE SCALE GENOMIC DNA]</scope>
    <source>
        <strain evidence="2 3">BOD18</strain>
    </source>
</reference>
<organism evidence="2 3">
    <name type="scientific">Candidatus Cyrtobacter comes</name>
    <dbReference type="NCBI Taxonomy" id="675776"/>
    <lineage>
        <taxon>Bacteria</taxon>
        <taxon>Pseudomonadati</taxon>
        <taxon>Pseudomonadota</taxon>
        <taxon>Alphaproteobacteria</taxon>
        <taxon>Rickettsiales</taxon>
        <taxon>Candidatus Midichloriaceae</taxon>
        <taxon>Candidatus Cyrtobacter</taxon>
    </lineage>
</organism>
<sequence length="292" mass="32685">MKIGSLMCAAFLYILPASAISLDDKPINIQSSSVSEKRLDAIENSMNSMQKYLYNLGVAEGINNKSNEANKNVTDSLNLGEIHQHFKNLRSEIERIQYDIGLLSDKILNLSLDLEHKFSTSANVSNVGSEKDALNNIEAEIEKGSLEEDHSINTVQLPFDKDAEALFKRAYDKMESGDLKVALFSFENFTKTYTKNSLTSSAYFWIGEIYAKSSAYERAALSYLKSYKSGLDDGSGRLADSLYGLSNSLLRLGKRKESCIVMLRLKHQYYDKQETGISMKRRIDSLLSEAGC</sequence>
<proteinExistence type="predicted"/>
<protein>
    <submittedName>
        <fullName evidence="2">Tol-pal system protein YbgF</fullName>
    </submittedName>
</protein>
<keyword evidence="3" id="KW-1185">Reference proteome</keyword>
<evidence type="ECO:0000313" key="2">
    <source>
        <dbReference type="EMBL" id="MDZ5762193.1"/>
    </source>
</evidence>
<dbReference type="Gene3D" id="1.25.40.10">
    <property type="entry name" value="Tetratricopeptide repeat domain"/>
    <property type="match status" value="1"/>
</dbReference>
<dbReference type="EMBL" id="JARGYT010000026">
    <property type="protein sequence ID" value="MDZ5762193.1"/>
    <property type="molecule type" value="Genomic_DNA"/>
</dbReference>
<gene>
    <name evidence="2" type="ORF">Cyrtocomes_00566</name>
</gene>
<keyword evidence="1" id="KW-0732">Signal</keyword>
<evidence type="ECO:0000313" key="3">
    <source>
        <dbReference type="Proteomes" id="UP001293791"/>
    </source>
</evidence>
<evidence type="ECO:0000256" key="1">
    <source>
        <dbReference type="SAM" id="SignalP"/>
    </source>
</evidence>
<dbReference type="Proteomes" id="UP001293791">
    <property type="component" value="Unassembled WGS sequence"/>
</dbReference>
<name>A0ABU5L7V1_9RICK</name>
<feature type="chain" id="PRO_5045293017" evidence="1">
    <location>
        <begin position="20"/>
        <end position="292"/>
    </location>
</feature>
<comment type="caution">
    <text evidence="2">The sequence shown here is derived from an EMBL/GenBank/DDBJ whole genome shotgun (WGS) entry which is preliminary data.</text>
</comment>
<feature type="signal peptide" evidence="1">
    <location>
        <begin position="1"/>
        <end position="19"/>
    </location>
</feature>
<accession>A0ABU5L7V1</accession>
<dbReference type="SUPFAM" id="SSF48452">
    <property type="entry name" value="TPR-like"/>
    <property type="match status" value="1"/>
</dbReference>
<dbReference type="InterPro" id="IPR011990">
    <property type="entry name" value="TPR-like_helical_dom_sf"/>
</dbReference>